<dbReference type="GO" id="GO:0006508">
    <property type="term" value="P:proteolysis"/>
    <property type="evidence" value="ECO:0007669"/>
    <property type="project" value="InterPro"/>
</dbReference>
<sequence length="136" mass="15999">MTVSAVHLDPTGKPLRYKIENSWGDEIDNDSNAFKICLYHDSFELRVHLHFMIPPGELDLWDYCLRKLFVLRATPLSESMLTLGSGRRNLIPKMTDPSLPAEQRVDMSRSPRTLEMREWQIHVNTFKKWPFRPMLQ</sequence>
<dbReference type="GO" id="GO:0070005">
    <property type="term" value="F:cysteine-type aminopeptidase activity"/>
    <property type="evidence" value="ECO:0007669"/>
    <property type="project" value="InterPro"/>
</dbReference>
<accession>A0A0D2KMA0</accession>
<proteinExistence type="predicted"/>
<evidence type="ECO:0000313" key="1">
    <source>
        <dbReference type="EMBL" id="KJA15687.1"/>
    </source>
</evidence>
<gene>
    <name evidence="1" type="ORF">HYPSUDRAFT_207691</name>
</gene>
<dbReference type="STRING" id="945553.A0A0D2KMA0"/>
<dbReference type="EMBL" id="KN817638">
    <property type="protein sequence ID" value="KJA15687.1"/>
    <property type="molecule type" value="Genomic_DNA"/>
</dbReference>
<dbReference type="Proteomes" id="UP000054270">
    <property type="component" value="Unassembled WGS sequence"/>
</dbReference>
<keyword evidence="2" id="KW-1185">Reference proteome</keyword>
<name>A0A0D2KMA0_HYPSF</name>
<reference evidence="2" key="1">
    <citation type="submission" date="2014-04" db="EMBL/GenBank/DDBJ databases">
        <title>Evolutionary Origins and Diversification of the Mycorrhizal Mutualists.</title>
        <authorList>
            <consortium name="DOE Joint Genome Institute"/>
            <consortium name="Mycorrhizal Genomics Consortium"/>
            <person name="Kohler A."/>
            <person name="Kuo A."/>
            <person name="Nagy L.G."/>
            <person name="Floudas D."/>
            <person name="Copeland A."/>
            <person name="Barry K.W."/>
            <person name="Cichocki N."/>
            <person name="Veneault-Fourrey C."/>
            <person name="LaButti K."/>
            <person name="Lindquist E.A."/>
            <person name="Lipzen A."/>
            <person name="Lundell T."/>
            <person name="Morin E."/>
            <person name="Murat C."/>
            <person name="Riley R."/>
            <person name="Ohm R."/>
            <person name="Sun H."/>
            <person name="Tunlid A."/>
            <person name="Henrissat B."/>
            <person name="Grigoriev I.V."/>
            <person name="Hibbett D.S."/>
            <person name="Martin F."/>
        </authorList>
    </citation>
    <scope>NUCLEOTIDE SEQUENCE [LARGE SCALE GENOMIC DNA]</scope>
    <source>
        <strain evidence="2">FD-334 SS-4</strain>
    </source>
</reference>
<organism evidence="1 2">
    <name type="scientific">Hypholoma sublateritium (strain FD-334 SS-4)</name>
    <dbReference type="NCBI Taxonomy" id="945553"/>
    <lineage>
        <taxon>Eukaryota</taxon>
        <taxon>Fungi</taxon>
        <taxon>Dikarya</taxon>
        <taxon>Basidiomycota</taxon>
        <taxon>Agaricomycotina</taxon>
        <taxon>Agaricomycetes</taxon>
        <taxon>Agaricomycetidae</taxon>
        <taxon>Agaricales</taxon>
        <taxon>Agaricineae</taxon>
        <taxon>Strophariaceae</taxon>
        <taxon>Hypholoma</taxon>
    </lineage>
</organism>
<dbReference type="AlphaFoldDB" id="A0A0D2KMA0"/>
<dbReference type="InterPro" id="IPR023165">
    <property type="entry name" value="rRNA_Ade_diMease-like_C"/>
</dbReference>
<evidence type="ECO:0000313" key="2">
    <source>
        <dbReference type="Proteomes" id="UP000054270"/>
    </source>
</evidence>
<dbReference type="Pfam" id="PF03051">
    <property type="entry name" value="Peptidase_C1_2"/>
    <property type="match status" value="1"/>
</dbReference>
<dbReference type="Gene3D" id="1.10.8.100">
    <property type="entry name" value="Ribosomal RNA adenine dimethylase-like, domain 2"/>
    <property type="match status" value="1"/>
</dbReference>
<dbReference type="OrthoDB" id="16079at2759"/>
<protein>
    <submittedName>
        <fullName evidence="1">Uncharacterized protein</fullName>
    </submittedName>
</protein>
<dbReference type="InterPro" id="IPR004134">
    <property type="entry name" value="Peptidase_C1B"/>
</dbReference>